<dbReference type="SMART" id="SM00320">
    <property type="entry name" value="WD40"/>
    <property type="match status" value="3"/>
</dbReference>
<evidence type="ECO:0000313" key="6">
    <source>
        <dbReference type="Proteomes" id="UP001142055"/>
    </source>
</evidence>
<dbReference type="InterPro" id="IPR015943">
    <property type="entry name" value="WD40/YVTN_repeat-like_dom_sf"/>
</dbReference>
<dbReference type="AlphaFoldDB" id="A0A9Q0MDZ6"/>
<name>A0A9Q0MDZ6_BLOTA</name>
<dbReference type="OMA" id="RHCIDRI"/>
<evidence type="ECO:0000256" key="3">
    <source>
        <dbReference type="PROSITE-ProRule" id="PRU00221"/>
    </source>
</evidence>
<dbReference type="PROSITE" id="PS50082">
    <property type="entry name" value="WD_REPEATS_2"/>
    <property type="match status" value="2"/>
</dbReference>
<feature type="compositionally biased region" description="Acidic residues" evidence="4">
    <location>
        <begin position="525"/>
        <end position="544"/>
    </location>
</feature>
<dbReference type="Proteomes" id="UP001142055">
    <property type="component" value="Chromosome 1"/>
</dbReference>
<dbReference type="Pfam" id="PF00400">
    <property type="entry name" value="WD40"/>
    <property type="match status" value="2"/>
</dbReference>
<accession>A0A9Q0MDZ6</accession>
<feature type="region of interest" description="Disordered" evidence="4">
    <location>
        <begin position="497"/>
        <end position="547"/>
    </location>
</feature>
<keyword evidence="6" id="KW-1185">Reference proteome</keyword>
<comment type="caution">
    <text evidence="5">The sequence shown here is derived from an EMBL/GenBank/DDBJ whole genome shotgun (WGS) entry which is preliminary data.</text>
</comment>
<dbReference type="InterPro" id="IPR045227">
    <property type="entry name" value="WDR18/Ipi3/RID3"/>
</dbReference>
<feature type="repeat" description="WD" evidence="3">
    <location>
        <begin position="119"/>
        <end position="151"/>
    </location>
</feature>
<dbReference type="PANTHER" id="PTHR18763:SF0">
    <property type="entry name" value="WD REPEAT-CONTAINING PROTEIN 18"/>
    <property type="match status" value="1"/>
</dbReference>
<dbReference type="GO" id="GO:0005656">
    <property type="term" value="C:nuclear pre-replicative complex"/>
    <property type="evidence" value="ECO:0007669"/>
    <property type="project" value="TreeGrafter"/>
</dbReference>
<proteinExistence type="predicted"/>
<dbReference type="InterPro" id="IPR001680">
    <property type="entry name" value="WD40_rpt"/>
</dbReference>
<dbReference type="SUPFAM" id="SSF50998">
    <property type="entry name" value="Quinoprotein alcohol dehydrogenase-like"/>
    <property type="match status" value="1"/>
</dbReference>
<dbReference type="GO" id="GO:0006364">
    <property type="term" value="P:rRNA processing"/>
    <property type="evidence" value="ECO:0007669"/>
    <property type="project" value="TreeGrafter"/>
</dbReference>
<reference evidence="5" key="1">
    <citation type="submission" date="2022-12" db="EMBL/GenBank/DDBJ databases">
        <title>Genome assemblies of Blomia tropicalis.</title>
        <authorList>
            <person name="Cui Y."/>
        </authorList>
    </citation>
    <scope>NUCLEOTIDE SEQUENCE</scope>
    <source>
        <tissue evidence="5">Adult mites</tissue>
    </source>
</reference>
<evidence type="ECO:0000313" key="5">
    <source>
        <dbReference type="EMBL" id="KAJ6224161.1"/>
    </source>
</evidence>
<dbReference type="GO" id="GO:0120330">
    <property type="term" value="C:rixosome complex"/>
    <property type="evidence" value="ECO:0007669"/>
    <property type="project" value="TreeGrafter"/>
</dbReference>
<keyword evidence="1 3" id="KW-0853">WD repeat</keyword>
<protein>
    <submittedName>
        <fullName evidence="5">Uncharacterized protein</fullName>
    </submittedName>
</protein>
<dbReference type="PROSITE" id="PS50294">
    <property type="entry name" value="WD_REPEATS_REGION"/>
    <property type="match status" value="2"/>
</dbReference>
<feature type="repeat" description="WD" evidence="3">
    <location>
        <begin position="291"/>
        <end position="332"/>
    </location>
</feature>
<keyword evidence="2" id="KW-0677">Repeat</keyword>
<evidence type="ECO:0000256" key="1">
    <source>
        <dbReference type="ARBA" id="ARBA00022574"/>
    </source>
</evidence>
<dbReference type="InterPro" id="IPR011047">
    <property type="entry name" value="Quinoprotein_ADH-like_sf"/>
</dbReference>
<evidence type="ECO:0000256" key="4">
    <source>
        <dbReference type="SAM" id="MobiDB-lite"/>
    </source>
</evidence>
<organism evidence="5 6">
    <name type="scientific">Blomia tropicalis</name>
    <name type="common">Mite</name>
    <dbReference type="NCBI Taxonomy" id="40697"/>
    <lineage>
        <taxon>Eukaryota</taxon>
        <taxon>Metazoa</taxon>
        <taxon>Ecdysozoa</taxon>
        <taxon>Arthropoda</taxon>
        <taxon>Chelicerata</taxon>
        <taxon>Arachnida</taxon>
        <taxon>Acari</taxon>
        <taxon>Acariformes</taxon>
        <taxon>Sarcoptiformes</taxon>
        <taxon>Astigmata</taxon>
        <taxon>Glycyphagoidea</taxon>
        <taxon>Echimyopodidae</taxon>
        <taxon>Blomia</taxon>
    </lineage>
</organism>
<dbReference type="PANTHER" id="PTHR18763">
    <property type="entry name" value="WD-REPEAT PROTEIN 18"/>
    <property type="match status" value="1"/>
</dbReference>
<dbReference type="Gene3D" id="2.130.10.10">
    <property type="entry name" value="YVTN repeat-like/Quinoprotein amine dehydrogenase"/>
    <property type="match status" value="2"/>
</dbReference>
<sequence>MSRTQVAISTDNRGELFTITIWDVMTGNILNSFKAANSLIVSRRCIDMIGDHYLMCTYEKSPILNVWSMAKKDHLFSKMILPGIVNALTVSLCGTYCFAAIESKIYIWQISSGVLLNVLEKHYQQIHTIRVTSDLTRFISAGDDGFVLIWNFAKCVVESETFSVTAGSSNKFDPIKTINATISGKINDVYLSPIASGSNGGHFIVATEEGNCSFYNLDGKVLAKLLFDHPVKTVVMDRSERILFAGLANGEIRQSSINDWNSITSRGTDLKVIDFTNMEVSSEDNSKTLIFKGHTAAITCLAVTIDGHGILSGSADQTIKLWHIKSGQCMRTTPFKGEINNLLVTSSPSALFIYESLESQQSLKEPASMVQTDVSLRKNCHFQENANSNKQFSLFADHSKHKRPVTYDSIMRKAANPPPPIQIFKRDIYRPGNTKTTPDLKLDSFEIGSIWISNDVNSGSKFWPWKDSFIPSESDLNRIFKFEGEVSTSTSAVCRTAPKKIKSPKKSNSLSNGKMTNGNDTIVLSDDDDDDDDVDVDNGSELEDKDQTIRRLRQQYGKLHQISIEKVFNGILPQ</sequence>
<dbReference type="GO" id="GO:0006261">
    <property type="term" value="P:DNA-templated DNA replication"/>
    <property type="evidence" value="ECO:0007669"/>
    <property type="project" value="TreeGrafter"/>
</dbReference>
<dbReference type="EMBL" id="JAPWDV010000001">
    <property type="protein sequence ID" value="KAJ6224161.1"/>
    <property type="molecule type" value="Genomic_DNA"/>
</dbReference>
<evidence type="ECO:0000256" key="2">
    <source>
        <dbReference type="ARBA" id="ARBA00022737"/>
    </source>
</evidence>
<gene>
    <name evidence="5" type="ORF">RDWZM_002706</name>
</gene>